<dbReference type="EMBL" id="CAUYUJ010001225">
    <property type="protein sequence ID" value="CAK0794849.1"/>
    <property type="molecule type" value="Genomic_DNA"/>
</dbReference>
<dbReference type="Proteomes" id="UP001189429">
    <property type="component" value="Unassembled WGS sequence"/>
</dbReference>
<evidence type="ECO:0000313" key="3">
    <source>
        <dbReference type="Proteomes" id="UP001189429"/>
    </source>
</evidence>
<feature type="region of interest" description="Disordered" evidence="1">
    <location>
        <begin position="90"/>
        <end position="169"/>
    </location>
</feature>
<feature type="compositionally biased region" description="Basic and acidic residues" evidence="1">
    <location>
        <begin position="91"/>
        <end position="121"/>
    </location>
</feature>
<gene>
    <name evidence="2" type="ORF">PCOR1329_LOCUS4706</name>
</gene>
<proteinExistence type="predicted"/>
<accession>A0ABN9PTJ1</accession>
<reference evidence="2" key="1">
    <citation type="submission" date="2023-10" db="EMBL/GenBank/DDBJ databases">
        <authorList>
            <person name="Chen Y."/>
            <person name="Shah S."/>
            <person name="Dougan E. K."/>
            <person name="Thang M."/>
            <person name="Chan C."/>
        </authorList>
    </citation>
    <scope>NUCLEOTIDE SEQUENCE [LARGE SCALE GENOMIC DNA]</scope>
</reference>
<evidence type="ECO:0000313" key="2">
    <source>
        <dbReference type="EMBL" id="CAK0794849.1"/>
    </source>
</evidence>
<name>A0ABN9PTJ1_9DINO</name>
<feature type="non-terminal residue" evidence="2">
    <location>
        <position position="1"/>
    </location>
</feature>
<protein>
    <submittedName>
        <fullName evidence="2">Uncharacterized protein</fullName>
    </submittedName>
</protein>
<feature type="compositionally biased region" description="Basic residues" evidence="1">
    <location>
        <begin position="136"/>
        <end position="145"/>
    </location>
</feature>
<evidence type="ECO:0000256" key="1">
    <source>
        <dbReference type="SAM" id="MobiDB-lite"/>
    </source>
</evidence>
<organism evidence="2 3">
    <name type="scientific">Prorocentrum cordatum</name>
    <dbReference type="NCBI Taxonomy" id="2364126"/>
    <lineage>
        <taxon>Eukaryota</taxon>
        <taxon>Sar</taxon>
        <taxon>Alveolata</taxon>
        <taxon>Dinophyceae</taxon>
        <taxon>Prorocentrales</taxon>
        <taxon>Prorocentraceae</taxon>
        <taxon>Prorocentrum</taxon>
    </lineage>
</organism>
<comment type="caution">
    <text evidence="2">The sequence shown here is derived from an EMBL/GenBank/DDBJ whole genome shotgun (WGS) entry which is preliminary data.</text>
</comment>
<sequence>RDRERAREKATQPTPWLLHDVDQQEAWILSPARTRPVSTSTGSWMFGFPFPWNSEAHWIAHWIGIDHRARPTTYNVPTYKRQKKHVLPNATERKNAAADLCHLRDALSTRLSKRERERERREEEEEEEEKEEARERARKGRRQRARLPVPCATGTAADRRTGPTAQGIS</sequence>
<keyword evidence="3" id="KW-1185">Reference proteome</keyword>